<reference evidence="1" key="2">
    <citation type="submission" date="2020-11" db="EMBL/GenBank/DDBJ databases">
        <authorList>
            <person name="McCartney M.A."/>
            <person name="Auch B."/>
            <person name="Kono T."/>
            <person name="Mallez S."/>
            <person name="Becker A."/>
            <person name="Gohl D.M."/>
            <person name="Silverstein K.A.T."/>
            <person name="Koren S."/>
            <person name="Bechman K.B."/>
            <person name="Herman A."/>
            <person name="Abrahante J.E."/>
            <person name="Garbe J."/>
        </authorList>
    </citation>
    <scope>NUCLEOTIDE SEQUENCE</scope>
    <source>
        <strain evidence="1">Duluth1</strain>
        <tissue evidence="1">Whole animal</tissue>
    </source>
</reference>
<dbReference type="Proteomes" id="UP000828390">
    <property type="component" value="Unassembled WGS sequence"/>
</dbReference>
<dbReference type="AlphaFoldDB" id="A0A9D4NEJ6"/>
<dbReference type="EMBL" id="JAIWYP010000001">
    <property type="protein sequence ID" value="KAH3893138.1"/>
    <property type="molecule type" value="Genomic_DNA"/>
</dbReference>
<evidence type="ECO:0000313" key="1">
    <source>
        <dbReference type="EMBL" id="KAH3893138.1"/>
    </source>
</evidence>
<proteinExistence type="predicted"/>
<sequence>MDAKGTYPWLVQKPLRLGGGGPMALEALPLNMDGTWPEGVDVAEGWAKLEGVEEGTASGKLGLGADIVGGANM</sequence>
<name>A0A9D4NEJ6_DREPO</name>
<reference evidence="1" key="1">
    <citation type="journal article" date="2019" name="bioRxiv">
        <title>The Genome of the Zebra Mussel, Dreissena polymorpha: A Resource for Invasive Species Research.</title>
        <authorList>
            <person name="McCartney M.A."/>
            <person name="Auch B."/>
            <person name="Kono T."/>
            <person name="Mallez S."/>
            <person name="Zhang Y."/>
            <person name="Obille A."/>
            <person name="Becker A."/>
            <person name="Abrahante J.E."/>
            <person name="Garbe J."/>
            <person name="Badalamenti J.P."/>
            <person name="Herman A."/>
            <person name="Mangelson H."/>
            <person name="Liachko I."/>
            <person name="Sullivan S."/>
            <person name="Sone E.D."/>
            <person name="Koren S."/>
            <person name="Silverstein K.A.T."/>
            <person name="Beckman K.B."/>
            <person name="Gohl D.M."/>
        </authorList>
    </citation>
    <scope>NUCLEOTIDE SEQUENCE</scope>
    <source>
        <strain evidence="1">Duluth1</strain>
        <tissue evidence="1">Whole animal</tissue>
    </source>
</reference>
<evidence type="ECO:0000313" key="2">
    <source>
        <dbReference type="Proteomes" id="UP000828390"/>
    </source>
</evidence>
<organism evidence="1 2">
    <name type="scientific">Dreissena polymorpha</name>
    <name type="common">Zebra mussel</name>
    <name type="synonym">Mytilus polymorpha</name>
    <dbReference type="NCBI Taxonomy" id="45954"/>
    <lineage>
        <taxon>Eukaryota</taxon>
        <taxon>Metazoa</taxon>
        <taxon>Spiralia</taxon>
        <taxon>Lophotrochozoa</taxon>
        <taxon>Mollusca</taxon>
        <taxon>Bivalvia</taxon>
        <taxon>Autobranchia</taxon>
        <taxon>Heteroconchia</taxon>
        <taxon>Euheterodonta</taxon>
        <taxon>Imparidentia</taxon>
        <taxon>Neoheterodontei</taxon>
        <taxon>Myida</taxon>
        <taxon>Dreissenoidea</taxon>
        <taxon>Dreissenidae</taxon>
        <taxon>Dreissena</taxon>
    </lineage>
</organism>
<gene>
    <name evidence="1" type="ORF">DPMN_017282</name>
</gene>
<comment type="caution">
    <text evidence="1">The sequence shown here is derived from an EMBL/GenBank/DDBJ whole genome shotgun (WGS) entry which is preliminary data.</text>
</comment>
<protein>
    <submittedName>
        <fullName evidence="1">Uncharacterized protein</fullName>
    </submittedName>
</protein>
<accession>A0A9D4NEJ6</accession>
<keyword evidence="2" id="KW-1185">Reference proteome</keyword>